<evidence type="ECO:0000259" key="2">
    <source>
        <dbReference type="PROSITE" id="PS51109"/>
    </source>
</evidence>
<dbReference type="PROSITE" id="PS51109">
    <property type="entry name" value="G5"/>
    <property type="match status" value="1"/>
</dbReference>
<accession>A0A7X9DKC4</accession>
<organism evidence="3 4">
    <name type="scientific">candidate division WWE3 bacterium</name>
    <dbReference type="NCBI Taxonomy" id="2053526"/>
    <lineage>
        <taxon>Bacteria</taxon>
        <taxon>Katanobacteria</taxon>
    </lineage>
</organism>
<reference evidence="3 4" key="1">
    <citation type="journal article" date="2020" name="Biotechnol. Biofuels">
        <title>New insights from the biogas microbiome by comprehensive genome-resolved metagenomics of nearly 1600 species originating from multiple anaerobic digesters.</title>
        <authorList>
            <person name="Campanaro S."/>
            <person name="Treu L."/>
            <person name="Rodriguez-R L.M."/>
            <person name="Kovalovszki A."/>
            <person name="Ziels R.M."/>
            <person name="Maus I."/>
            <person name="Zhu X."/>
            <person name="Kougias P.G."/>
            <person name="Basile A."/>
            <person name="Luo G."/>
            <person name="Schluter A."/>
            <person name="Konstantinidis K.T."/>
            <person name="Angelidaki I."/>
        </authorList>
    </citation>
    <scope>NUCLEOTIDE SEQUENCE [LARGE SCALE GENOMIC DNA]</scope>
    <source>
        <strain evidence="3">AS27yjCOA_165</strain>
    </source>
</reference>
<dbReference type="PANTHER" id="PTHR39160:SF4">
    <property type="entry name" value="RESUSCITATION-PROMOTING FACTOR RPFB"/>
    <property type="match status" value="1"/>
</dbReference>
<protein>
    <recommendedName>
        <fullName evidence="2">G5 domain-containing protein</fullName>
    </recommendedName>
</protein>
<dbReference type="Pfam" id="PF07501">
    <property type="entry name" value="G5"/>
    <property type="match status" value="1"/>
</dbReference>
<gene>
    <name evidence="3" type="ORF">GYA27_02285</name>
</gene>
<dbReference type="Gene3D" id="2.40.40.10">
    <property type="entry name" value="RlpA-like domain"/>
    <property type="match status" value="1"/>
</dbReference>
<dbReference type="InterPro" id="IPR011098">
    <property type="entry name" value="G5_dom"/>
</dbReference>
<dbReference type="GO" id="GO:0019867">
    <property type="term" value="C:outer membrane"/>
    <property type="evidence" value="ECO:0007669"/>
    <property type="project" value="InterPro"/>
</dbReference>
<evidence type="ECO:0000256" key="1">
    <source>
        <dbReference type="ARBA" id="ARBA00022729"/>
    </source>
</evidence>
<dbReference type="AlphaFoldDB" id="A0A7X9DKC4"/>
<dbReference type="EMBL" id="JAAZNL010000021">
    <property type="protein sequence ID" value="NMB70006.1"/>
    <property type="molecule type" value="Genomic_DNA"/>
</dbReference>
<dbReference type="GO" id="GO:0009254">
    <property type="term" value="P:peptidoglycan turnover"/>
    <property type="evidence" value="ECO:0007669"/>
    <property type="project" value="InterPro"/>
</dbReference>
<dbReference type="InterPro" id="IPR010611">
    <property type="entry name" value="3D_dom"/>
</dbReference>
<name>A0A7X9DKC4_UNCKA</name>
<feature type="domain" description="G5" evidence="2">
    <location>
        <begin position="49"/>
        <end position="128"/>
    </location>
</feature>
<evidence type="ECO:0000313" key="3">
    <source>
        <dbReference type="EMBL" id="NMB70006.1"/>
    </source>
</evidence>
<dbReference type="Gene3D" id="2.20.230.10">
    <property type="entry name" value="Resuscitation-promoting factor rpfb"/>
    <property type="match status" value="1"/>
</dbReference>
<dbReference type="CDD" id="cd22786">
    <property type="entry name" value="DPBB_YuiC-like"/>
    <property type="match status" value="1"/>
</dbReference>
<dbReference type="Proteomes" id="UP000526033">
    <property type="component" value="Unassembled WGS sequence"/>
</dbReference>
<dbReference type="Pfam" id="PF06725">
    <property type="entry name" value="3D"/>
    <property type="match status" value="1"/>
</dbReference>
<dbReference type="InterPro" id="IPR036908">
    <property type="entry name" value="RlpA-like_sf"/>
</dbReference>
<dbReference type="GO" id="GO:0004553">
    <property type="term" value="F:hydrolase activity, hydrolyzing O-glycosyl compounds"/>
    <property type="evidence" value="ECO:0007669"/>
    <property type="project" value="InterPro"/>
</dbReference>
<dbReference type="InterPro" id="IPR051933">
    <property type="entry name" value="Resuscitation_pf_RpfB"/>
</dbReference>
<comment type="caution">
    <text evidence="3">The sequence shown here is derived from an EMBL/GenBank/DDBJ whole genome shotgun (WGS) entry which is preliminary data.</text>
</comment>
<keyword evidence="1" id="KW-0732">Signal</keyword>
<sequence length="238" mass="26889">MNYYPKVVLLTVGLITILGKDFVISKQKVLGVTSFPEPILESTVSLKINSSFDLKEVEVNEPIPYATEYKDDKDREYGLEEIIQKGVDGITTYLYKVAFWHEEEISRDLVDTKISPAVPEIISVGKKVVWREIDTEYGELKYWRKLRVFATKYDGNCTGCRGLTYSGTLVRKGVCAVDPKVISLGTNFYVEGYGMCRSEDIGGLIKGNRIDLGYEDVMKGTWRTGYTNIYLLTSAPEN</sequence>
<dbReference type="SMART" id="SM01208">
    <property type="entry name" value="G5"/>
    <property type="match status" value="1"/>
</dbReference>
<dbReference type="PANTHER" id="PTHR39160">
    <property type="entry name" value="CELL WALL-BINDING PROTEIN YOCH"/>
    <property type="match status" value="1"/>
</dbReference>
<proteinExistence type="predicted"/>
<evidence type="ECO:0000313" key="4">
    <source>
        <dbReference type="Proteomes" id="UP000526033"/>
    </source>
</evidence>